<sequence length="54" mass="6198">MIIRERGDKGRIGGGGRWDGKSGGERWREEKRGGHMVVVVIRDEQRIYRSAKTD</sequence>
<protein>
    <submittedName>
        <fullName evidence="2">Uncharacterized protein</fullName>
    </submittedName>
</protein>
<gene>
    <name evidence="2" type="ORF">HYC85_026321</name>
</gene>
<feature type="region of interest" description="Disordered" evidence="1">
    <location>
        <begin position="1"/>
        <end position="30"/>
    </location>
</feature>
<evidence type="ECO:0000256" key="1">
    <source>
        <dbReference type="SAM" id="MobiDB-lite"/>
    </source>
</evidence>
<dbReference type="Proteomes" id="UP000593564">
    <property type="component" value="Unassembled WGS sequence"/>
</dbReference>
<organism evidence="2 3">
    <name type="scientific">Camellia sinensis</name>
    <name type="common">Tea plant</name>
    <name type="synonym">Thea sinensis</name>
    <dbReference type="NCBI Taxonomy" id="4442"/>
    <lineage>
        <taxon>Eukaryota</taxon>
        <taxon>Viridiplantae</taxon>
        <taxon>Streptophyta</taxon>
        <taxon>Embryophyta</taxon>
        <taxon>Tracheophyta</taxon>
        <taxon>Spermatophyta</taxon>
        <taxon>Magnoliopsida</taxon>
        <taxon>eudicotyledons</taxon>
        <taxon>Gunneridae</taxon>
        <taxon>Pentapetalae</taxon>
        <taxon>asterids</taxon>
        <taxon>Ericales</taxon>
        <taxon>Theaceae</taxon>
        <taxon>Camellia</taxon>
    </lineage>
</organism>
<feature type="compositionally biased region" description="Basic and acidic residues" evidence="1">
    <location>
        <begin position="18"/>
        <end position="30"/>
    </location>
</feature>
<reference evidence="3" key="1">
    <citation type="journal article" date="2020" name="Nat. Commun.">
        <title>Genome assembly of wild tea tree DASZ reveals pedigree and selection history of tea varieties.</title>
        <authorList>
            <person name="Zhang W."/>
            <person name="Zhang Y."/>
            <person name="Qiu H."/>
            <person name="Guo Y."/>
            <person name="Wan H."/>
            <person name="Zhang X."/>
            <person name="Scossa F."/>
            <person name="Alseekh S."/>
            <person name="Zhang Q."/>
            <person name="Wang P."/>
            <person name="Xu L."/>
            <person name="Schmidt M.H."/>
            <person name="Jia X."/>
            <person name="Li D."/>
            <person name="Zhu A."/>
            <person name="Guo F."/>
            <person name="Chen W."/>
            <person name="Ni D."/>
            <person name="Usadel B."/>
            <person name="Fernie A.R."/>
            <person name="Wen W."/>
        </authorList>
    </citation>
    <scope>NUCLEOTIDE SEQUENCE [LARGE SCALE GENOMIC DNA]</scope>
    <source>
        <strain evidence="3">cv. G240</strain>
    </source>
</reference>
<feature type="compositionally biased region" description="Basic and acidic residues" evidence="1">
    <location>
        <begin position="1"/>
        <end position="11"/>
    </location>
</feature>
<keyword evidence="3" id="KW-1185">Reference proteome</keyword>
<reference evidence="2 3" key="2">
    <citation type="submission" date="2020-07" db="EMBL/GenBank/DDBJ databases">
        <title>Genome assembly of wild tea tree DASZ reveals pedigree and selection history of tea varieties.</title>
        <authorList>
            <person name="Zhang W."/>
        </authorList>
    </citation>
    <scope>NUCLEOTIDE SEQUENCE [LARGE SCALE GENOMIC DNA]</scope>
    <source>
        <strain evidence="3">cv. G240</strain>
        <tissue evidence="2">Leaf</tissue>
    </source>
</reference>
<dbReference type="EMBL" id="JACBKZ010000013">
    <property type="protein sequence ID" value="KAF5935192.1"/>
    <property type="molecule type" value="Genomic_DNA"/>
</dbReference>
<accession>A0A7J7G3C0</accession>
<proteinExistence type="predicted"/>
<comment type="caution">
    <text evidence="2">The sequence shown here is derived from an EMBL/GenBank/DDBJ whole genome shotgun (WGS) entry which is preliminary data.</text>
</comment>
<name>A0A7J7G3C0_CAMSI</name>
<evidence type="ECO:0000313" key="3">
    <source>
        <dbReference type="Proteomes" id="UP000593564"/>
    </source>
</evidence>
<evidence type="ECO:0000313" key="2">
    <source>
        <dbReference type="EMBL" id="KAF5935192.1"/>
    </source>
</evidence>
<dbReference type="AlphaFoldDB" id="A0A7J7G3C0"/>